<dbReference type="eggNOG" id="KOG1626">
    <property type="taxonomic scope" value="Eukaryota"/>
</dbReference>
<dbReference type="Proteomes" id="UP000002258">
    <property type="component" value="Chromosome 2"/>
</dbReference>
<dbReference type="Pfam" id="PF00719">
    <property type="entry name" value="Pyrophosphatase"/>
    <property type="match status" value="1"/>
</dbReference>
<dbReference type="GO" id="GO:0006796">
    <property type="term" value="P:phosphate-containing compound metabolic process"/>
    <property type="evidence" value="ECO:0007669"/>
    <property type="project" value="InterPro"/>
</dbReference>
<dbReference type="GO" id="GO:0009060">
    <property type="term" value="P:aerobic respiration"/>
    <property type="evidence" value="ECO:0007669"/>
    <property type="project" value="EnsemblFungi"/>
</dbReference>
<dbReference type="OrthoDB" id="1608002at2759"/>
<dbReference type="InterPro" id="IPR036649">
    <property type="entry name" value="Pyrophosphatase_sf"/>
</dbReference>
<keyword evidence="9" id="KW-1185">Reference proteome</keyword>
<dbReference type="AlphaFoldDB" id="A3LQ79"/>
<dbReference type="GO" id="GO:0000287">
    <property type="term" value="F:magnesium ion binding"/>
    <property type="evidence" value="ECO:0007669"/>
    <property type="project" value="InterPro"/>
</dbReference>
<evidence type="ECO:0000313" key="8">
    <source>
        <dbReference type="EMBL" id="ABN64634.2"/>
    </source>
</evidence>
<sequence>MASHTTKATARLRMTQQHLTGSSCKFTTSATSANLSKSAANINIKDVSSVSRGSKYTTEYKNYAVDGQNQVISWFHDVPLNLDIEAAEANIVVEIPRWSNAKFEIDTKSPGNPIVQDVKKGAVRFVKNLFPHHGYIHNYGALPQTWEDPTHKDEALDLYGDNDPVDVCEIGSAILTTGSVKRVKILGSIALIDDGELDWKVIVIDVNDPLAENVNDIHHLYTRCPGLLETTRQWFRDYKLADGKPQNKFAYNGQYRNKKETLQLIQDCNKSWYKLITGQTKGQKLPSIENATLVGTPGYNGGYRTQQLLVGKDETDAPIPVDIQRNHFIPTD</sequence>
<comment type="cofactor">
    <cofactor evidence="1">
        <name>Mg(2+)</name>
        <dbReference type="ChEBI" id="CHEBI:18420"/>
    </cofactor>
</comment>
<dbReference type="EC" id="3.6.1.1" evidence="3"/>
<dbReference type="EMBL" id="CP000496">
    <property type="protein sequence ID" value="ABN64634.2"/>
    <property type="molecule type" value="Genomic_DNA"/>
</dbReference>
<dbReference type="CDD" id="cd00412">
    <property type="entry name" value="pyrophosphatase"/>
    <property type="match status" value="1"/>
</dbReference>
<dbReference type="Gene3D" id="3.90.80.10">
    <property type="entry name" value="Inorganic pyrophosphatase"/>
    <property type="match status" value="1"/>
</dbReference>
<dbReference type="InterPro" id="IPR008162">
    <property type="entry name" value="Pyrophosphatase"/>
</dbReference>
<dbReference type="PANTHER" id="PTHR10286">
    <property type="entry name" value="INORGANIC PYROPHOSPHATASE"/>
    <property type="match status" value="1"/>
</dbReference>
<proteinExistence type="inferred from homology"/>
<accession>A3LQ79</accession>
<dbReference type="STRING" id="322104.A3LQ79"/>
<evidence type="ECO:0000256" key="5">
    <source>
        <dbReference type="ARBA" id="ARBA00022801"/>
    </source>
</evidence>
<dbReference type="FunCoup" id="A3LQ79">
    <property type="interactions" value="256"/>
</dbReference>
<evidence type="ECO:0000256" key="3">
    <source>
        <dbReference type="ARBA" id="ARBA00012146"/>
    </source>
</evidence>
<dbReference type="GeneID" id="4837119"/>
<keyword evidence="5 8" id="KW-0378">Hydrolase</keyword>
<keyword evidence="6" id="KW-0460">Magnesium</keyword>
<dbReference type="OMA" id="KEVDRWH"/>
<dbReference type="GO" id="GO:0005739">
    <property type="term" value="C:mitochondrion"/>
    <property type="evidence" value="ECO:0007669"/>
    <property type="project" value="EnsemblFungi"/>
</dbReference>
<dbReference type="KEGG" id="pic:PICST_55811"/>
<evidence type="ECO:0000313" key="9">
    <source>
        <dbReference type="Proteomes" id="UP000002258"/>
    </source>
</evidence>
<comment type="similarity">
    <text evidence="2">Belongs to the PPase family.</text>
</comment>
<organism evidence="8 9">
    <name type="scientific">Scheffersomyces stipitis (strain ATCC 58785 / CBS 6054 / NBRC 10063 / NRRL Y-11545)</name>
    <name type="common">Yeast</name>
    <name type="synonym">Pichia stipitis</name>
    <dbReference type="NCBI Taxonomy" id="322104"/>
    <lineage>
        <taxon>Eukaryota</taxon>
        <taxon>Fungi</taxon>
        <taxon>Dikarya</taxon>
        <taxon>Ascomycota</taxon>
        <taxon>Saccharomycotina</taxon>
        <taxon>Pichiomycetes</taxon>
        <taxon>Debaryomycetaceae</taxon>
        <taxon>Scheffersomyces</taxon>
    </lineage>
</organism>
<dbReference type="PROSITE" id="PS00387">
    <property type="entry name" value="PPASE"/>
    <property type="match status" value="1"/>
</dbReference>
<dbReference type="SUPFAM" id="SSF50324">
    <property type="entry name" value="Inorganic pyrophosphatase"/>
    <property type="match status" value="1"/>
</dbReference>
<keyword evidence="4" id="KW-0479">Metal-binding</keyword>
<dbReference type="InParanoid" id="A3LQ79"/>
<gene>
    <name evidence="8" type="primary">PPA2</name>
    <name evidence="8" type="ORF">PICST_55811</name>
</gene>
<reference evidence="8 9" key="1">
    <citation type="journal article" date="2007" name="Nat. Biotechnol.">
        <title>Genome sequence of the lignocellulose-bioconverting and xylose-fermenting yeast Pichia stipitis.</title>
        <authorList>
            <person name="Jeffries T.W."/>
            <person name="Grigoriev I.V."/>
            <person name="Grimwood J."/>
            <person name="Laplaza J.M."/>
            <person name="Aerts A."/>
            <person name="Salamov A."/>
            <person name="Schmutz J."/>
            <person name="Lindquist E."/>
            <person name="Dehal P."/>
            <person name="Shapiro H."/>
            <person name="Jin Y.S."/>
            <person name="Passoth V."/>
            <person name="Richardson P.M."/>
        </authorList>
    </citation>
    <scope>NUCLEOTIDE SEQUENCE [LARGE SCALE GENOMIC DNA]</scope>
    <source>
        <strain evidence="9">ATCC 58785 / CBS 6054 / NBRC 10063 / NRRL Y-11545</strain>
    </source>
</reference>
<evidence type="ECO:0000256" key="6">
    <source>
        <dbReference type="ARBA" id="ARBA00022842"/>
    </source>
</evidence>
<dbReference type="GO" id="GO:0004427">
    <property type="term" value="F:inorganic diphosphate phosphatase activity"/>
    <property type="evidence" value="ECO:0007669"/>
    <property type="project" value="UniProtKB-EC"/>
</dbReference>
<dbReference type="RefSeq" id="XP_001382663.2">
    <property type="nucleotide sequence ID" value="XM_001382626.1"/>
</dbReference>
<evidence type="ECO:0000256" key="4">
    <source>
        <dbReference type="ARBA" id="ARBA00022723"/>
    </source>
</evidence>
<dbReference type="HOGENOM" id="CLU_040684_0_1_1"/>
<dbReference type="PROSITE" id="PS51257">
    <property type="entry name" value="PROKAR_LIPOPROTEIN"/>
    <property type="match status" value="1"/>
</dbReference>
<evidence type="ECO:0000256" key="2">
    <source>
        <dbReference type="ARBA" id="ARBA00006220"/>
    </source>
</evidence>
<evidence type="ECO:0000256" key="7">
    <source>
        <dbReference type="ARBA" id="ARBA00032535"/>
    </source>
</evidence>
<dbReference type="FunFam" id="3.90.80.10:FF:000007">
    <property type="entry name" value="Inorganic pyrophosphatase, mitochondrial"/>
    <property type="match status" value="1"/>
</dbReference>
<evidence type="ECO:0000256" key="1">
    <source>
        <dbReference type="ARBA" id="ARBA00001946"/>
    </source>
</evidence>
<name>A3LQ79_PICST</name>
<protein>
    <recommendedName>
        <fullName evidence="3">inorganic diphosphatase</fullName>
        <ecNumber evidence="3">3.6.1.1</ecNumber>
    </recommendedName>
    <alternativeName>
        <fullName evidence="7">Pyrophosphate phospho-hydrolase</fullName>
    </alternativeName>
</protein>